<dbReference type="InterPro" id="IPR051691">
    <property type="entry name" value="Metab_Enz_Cyan_OpOx_G3PDH"/>
</dbReference>
<keyword evidence="4" id="KW-1185">Reference proteome</keyword>
<dbReference type="InterPro" id="IPR041117">
    <property type="entry name" value="SoxA_A3"/>
</dbReference>
<evidence type="ECO:0000313" key="3">
    <source>
        <dbReference type="EMBL" id="EOD01742.1"/>
    </source>
</evidence>
<dbReference type="STRING" id="1304284.L21TH_0181"/>
<evidence type="ECO:0000259" key="2">
    <source>
        <dbReference type="Pfam" id="PF17806"/>
    </source>
</evidence>
<dbReference type="CDD" id="cd19946">
    <property type="entry name" value="GlpA-like_Fer2_BFD-like"/>
    <property type="match status" value="1"/>
</dbReference>
<dbReference type="PANTHER" id="PTHR42949:SF3">
    <property type="entry name" value="ANAEROBIC GLYCEROL-3-PHOSPHATE DEHYDROGENASE SUBUNIT B"/>
    <property type="match status" value="1"/>
</dbReference>
<evidence type="ECO:0000313" key="4">
    <source>
        <dbReference type="Proteomes" id="UP000013378"/>
    </source>
</evidence>
<keyword evidence="1" id="KW-0560">Oxidoreductase</keyword>
<dbReference type="PANTHER" id="PTHR42949">
    <property type="entry name" value="ANAEROBIC GLYCEROL-3-PHOSPHATE DEHYDROGENASE SUBUNIT B"/>
    <property type="match status" value="1"/>
</dbReference>
<comment type="caution">
    <text evidence="3">The sequence shown here is derived from an EMBL/GenBank/DDBJ whole genome shotgun (WGS) entry which is preliminary data.</text>
</comment>
<dbReference type="EMBL" id="ARZA01000029">
    <property type="protein sequence ID" value="EOD01742.1"/>
    <property type="molecule type" value="Genomic_DNA"/>
</dbReference>
<dbReference type="Gene3D" id="1.10.10.1100">
    <property type="entry name" value="BFD-like [2Fe-2S]-binding domain"/>
    <property type="match status" value="1"/>
</dbReference>
<evidence type="ECO:0000256" key="1">
    <source>
        <dbReference type="ARBA" id="ARBA00023002"/>
    </source>
</evidence>
<organism evidence="3 4">
    <name type="scientific">Caldisalinibacter kiritimatiensis</name>
    <dbReference type="NCBI Taxonomy" id="1304284"/>
    <lineage>
        <taxon>Bacteria</taxon>
        <taxon>Bacillati</taxon>
        <taxon>Bacillota</taxon>
        <taxon>Tissierellia</taxon>
        <taxon>Tissierellales</taxon>
        <taxon>Thermohalobacteraceae</taxon>
        <taxon>Caldisalinibacter</taxon>
    </lineage>
</organism>
<name>R1AYG7_9FIRM</name>
<dbReference type="AlphaFoldDB" id="R1AYG7"/>
<gene>
    <name evidence="3" type="ORF">L21TH_0181</name>
</gene>
<dbReference type="OrthoDB" id="9801699at2"/>
<dbReference type="Proteomes" id="UP000013378">
    <property type="component" value="Unassembled WGS sequence"/>
</dbReference>
<dbReference type="Pfam" id="PF17806">
    <property type="entry name" value="SO_alpha_A3"/>
    <property type="match status" value="1"/>
</dbReference>
<proteinExistence type="predicted"/>
<sequence>MREKTIVCRCEDVTLDEIRKLIREGYTSVDEIKRISRAGMGPCQGKTCSQIIMKEIALITGKDISELKSCTSRPPVKPIKIKTIAEGANLND</sequence>
<dbReference type="GO" id="GO:0016491">
    <property type="term" value="F:oxidoreductase activity"/>
    <property type="evidence" value="ECO:0007669"/>
    <property type="project" value="UniProtKB-KW"/>
</dbReference>
<reference evidence="3 4" key="1">
    <citation type="journal article" date="2015" name="Geomicrobiol. J.">
        <title>Caldisalinibacter kiritimatiensis gen. nov., sp. nov., a moderately thermohalophilic thiosulfate-reducing bacterium from a hypersaline microbial mat.</title>
        <authorList>
            <person name="Ben Hania W."/>
            <person name="Joseph M."/>
            <person name="Fiebig A."/>
            <person name="Bunk B."/>
            <person name="Klenk H.-P."/>
            <person name="Fardeau M.-L."/>
            <person name="Spring S."/>
        </authorList>
    </citation>
    <scope>NUCLEOTIDE SEQUENCE [LARGE SCALE GENOMIC DNA]</scope>
    <source>
        <strain evidence="3 4">L21-TH-D2</strain>
    </source>
</reference>
<dbReference type="InterPro" id="IPR041854">
    <property type="entry name" value="BFD-like_2Fe2S-bd_dom_sf"/>
</dbReference>
<accession>R1AYG7</accession>
<protein>
    <submittedName>
        <fullName evidence="3">BFD domain protein (2Fe-2S)-binding domain protein</fullName>
    </submittedName>
</protein>
<feature type="domain" description="SoxA A3" evidence="2">
    <location>
        <begin position="3"/>
        <end position="86"/>
    </location>
</feature>
<dbReference type="eggNOG" id="COG1251">
    <property type="taxonomic scope" value="Bacteria"/>
</dbReference>
<dbReference type="RefSeq" id="WP_006306555.1">
    <property type="nucleotide sequence ID" value="NZ_ARZA01000029.1"/>
</dbReference>